<dbReference type="RefSeq" id="WP_092218692.1">
    <property type="nucleotide sequence ID" value="NZ_CP030050.1"/>
</dbReference>
<name>A0AAE7NPS5_9BRAD</name>
<feature type="coiled-coil region" evidence="1">
    <location>
        <begin position="283"/>
        <end position="310"/>
    </location>
</feature>
<dbReference type="KEGG" id="barh:WN72_08330"/>
<protein>
    <submittedName>
        <fullName evidence="2">Uncharacterized protein</fullName>
    </submittedName>
</protein>
<dbReference type="EMBL" id="CP030050">
    <property type="protein sequence ID" value="QOZ66409.1"/>
    <property type="molecule type" value="Genomic_DNA"/>
</dbReference>
<evidence type="ECO:0000313" key="3">
    <source>
        <dbReference type="Proteomes" id="UP000594015"/>
    </source>
</evidence>
<gene>
    <name evidence="2" type="ORF">WN72_08330</name>
</gene>
<accession>A0AAE7NPS5</accession>
<dbReference type="AlphaFoldDB" id="A0AAE7NPS5"/>
<evidence type="ECO:0000256" key="1">
    <source>
        <dbReference type="SAM" id="Coils"/>
    </source>
</evidence>
<keyword evidence="1" id="KW-0175">Coiled coil</keyword>
<reference evidence="2 3" key="1">
    <citation type="submission" date="2018-06" db="EMBL/GenBank/DDBJ databases">
        <title>Comparative genomics of Bradyrhizobium nodulating Arachidis hypogaea.</title>
        <authorList>
            <person name="Li Y."/>
        </authorList>
    </citation>
    <scope>NUCLEOTIDE SEQUENCE [LARGE SCALE GENOMIC DNA]</scope>
    <source>
        <strain evidence="2 3">CCBAU 051107</strain>
    </source>
</reference>
<evidence type="ECO:0000313" key="2">
    <source>
        <dbReference type="EMBL" id="QOZ66409.1"/>
    </source>
</evidence>
<sequence length="329" mass="36702">MDLSAIKPHIHARRADALEAAVCAIEAGVAEGVVRNRDLVQAKEIINWSIEEATKAFLKEDVDDGSDAGADRSMWGRAYDANALIASFDAHNLPAFLRRARQHGGLTEYADFMESALLPLHALLKAAKPLVKKKGEAGHPPEPKTPEQIAREAAAMTCQCCGRQILANTGVIALHGYRRPGDGWQTASCDGAKFLPFEVSRDRLGYSIRWLQDWEARAVGSRNAVEAETKPILVRYNDPKADRWYGDRPKISVDITRANFDAMKAEHGLDGLCDFDRLKADDLERRDREIHDVRAEIKAQQARYDVWEQTHRWDAEAKEWAPIIATVAA</sequence>
<organism evidence="2 3">
    <name type="scientific">Bradyrhizobium arachidis</name>
    <dbReference type="NCBI Taxonomy" id="858423"/>
    <lineage>
        <taxon>Bacteria</taxon>
        <taxon>Pseudomonadati</taxon>
        <taxon>Pseudomonadota</taxon>
        <taxon>Alphaproteobacteria</taxon>
        <taxon>Hyphomicrobiales</taxon>
        <taxon>Nitrobacteraceae</taxon>
        <taxon>Bradyrhizobium</taxon>
    </lineage>
</organism>
<proteinExistence type="predicted"/>
<dbReference type="Proteomes" id="UP000594015">
    <property type="component" value="Chromosome"/>
</dbReference>